<reference evidence="2" key="1">
    <citation type="submission" date="2015-08" db="EMBL/GenBank/DDBJ databases">
        <title>Complete DNA Sequence of Pseudomonas syringae pv. actinidiae, the Causal Agent of Kiwifruit Canker Disease.</title>
        <authorList>
            <person name="Rikkerink E.H.A."/>
            <person name="Fineran P.C."/>
        </authorList>
    </citation>
    <scope>NUCLEOTIDE SEQUENCE</scope>
    <source>
        <strain evidence="2">DSM 13666</strain>
    </source>
</reference>
<dbReference type="AlphaFoldDB" id="A0A0M0KM25"/>
<evidence type="ECO:0008006" key="3">
    <source>
        <dbReference type="Google" id="ProtNLM"/>
    </source>
</evidence>
<accession>A0A0M0KM25</accession>
<dbReference type="Pfam" id="PF03837">
    <property type="entry name" value="RecT"/>
    <property type="match status" value="1"/>
</dbReference>
<evidence type="ECO:0000313" key="2">
    <source>
        <dbReference type="EMBL" id="KOO39916.1"/>
    </source>
</evidence>
<sequence>MQGRTIMSEEQNSSLPAEQGSGSLATTGGGALLHFSPEKIKVIKNTVAKGATDDELEMFLHLAERYQLDPFAKEIWFVKRPKKVKDAAGNWDYKRLPNGEIDYEGVDPVIMTSRDGYVKVAQSDAEFEGLNSFEVRANDTFHFNPMTGDIKHEIGSKRGPITGAWAICKRKGREPAIAVVDFDEYKKAAGKNPVWDSYPSAMIRKVAEVIVLKRQFNISGLVTQEEMPAQYNLEYADPNIKRLDPKHTHKQTAIDVDDEWKKLSSEVKELRDKLGLEKEQMESIALFELEIDSDPKKWSLSDIQKMVDYLKNKEAQYKSKSAESEEGANSN</sequence>
<dbReference type="PATRIC" id="fig|136160.3.peg.3357"/>
<dbReference type="InterPro" id="IPR018330">
    <property type="entry name" value="RecT_fam"/>
</dbReference>
<dbReference type="GO" id="GO:0003677">
    <property type="term" value="F:DNA binding"/>
    <property type="evidence" value="ECO:0007669"/>
    <property type="project" value="InterPro"/>
</dbReference>
<dbReference type="GO" id="GO:0006259">
    <property type="term" value="P:DNA metabolic process"/>
    <property type="evidence" value="ECO:0007669"/>
    <property type="project" value="InterPro"/>
</dbReference>
<proteinExistence type="predicted"/>
<comment type="caution">
    <text evidence="2">The sequence shown here is derived from an EMBL/GenBank/DDBJ whole genome shotgun (WGS) entry which is preliminary data.</text>
</comment>
<organism evidence="2">
    <name type="scientific">Halalkalibacterium halodurans</name>
    <name type="common">Bacillus halodurans</name>
    <dbReference type="NCBI Taxonomy" id="86665"/>
    <lineage>
        <taxon>Bacteria</taxon>
        <taxon>Bacillati</taxon>
        <taxon>Bacillota</taxon>
        <taxon>Bacilli</taxon>
        <taxon>Bacillales</taxon>
        <taxon>Bacillaceae</taxon>
        <taxon>Halalkalibacterium (ex Joshi et al. 2022)</taxon>
    </lineage>
</organism>
<dbReference type="EMBL" id="LILD01000001">
    <property type="protein sequence ID" value="KOO39916.1"/>
    <property type="molecule type" value="Genomic_DNA"/>
</dbReference>
<protein>
    <recommendedName>
        <fullName evidence="3">Phage recombination protein Bet</fullName>
    </recommendedName>
</protein>
<feature type="region of interest" description="Disordered" evidence="1">
    <location>
        <begin position="1"/>
        <end position="28"/>
    </location>
</feature>
<gene>
    <name evidence="2" type="ORF">AMD02_14460</name>
</gene>
<evidence type="ECO:0000256" key="1">
    <source>
        <dbReference type="SAM" id="MobiDB-lite"/>
    </source>
</evidence>
<name>A0A0M0KM25_ALKHA</name>